<protein>
    <submittedName>
        <fullName evidence="1">Uncharacterized protein</fullName>
    </submittedName>
</protein>
<name>A0ABD0JLU8_9CAEN</name>
<organism evidence="1 2">
    <name type="scientific">Batillaria attramentaria</name>
    <dbReference type="NCBI Taxonomy" id="370345"/>
    <lineage>
        <taxon>Eukaryota</taxon>
        <taxon>Metazoa</taxon>
        <taxon>Spiralia</taxon>
        <taxon>Lophotrochozoa</taxon>
        <taxon>Mollusca</taxon>
        <taxon>Gastropoda</taxon>
        <taxon>Caenogastropoda</taxon>
        <taxon>Sorbeoconcha</taxon>
        <taxon>Cerithioidea</taxon>
        <taxon>Batillariidae</taxon>
        <taxon>Batillaria</taxon>
    </lineage>
</organism>
<keyword evidence="2" id="KW-1185">Reference proteome</keyword>
<proteinExistence type="predicted"/>
<accession>A0ABD0JLU8</accession>
<evidence type="ECO:0000313" key="2">
    <source>
        <dbReference type="Proteomes" id="UP001519460"/>
    </source>
</evidence>
<comment type="caution">
    <text evidence="1">The sequence shown here is derived from an EMBL/GenBank/DDBJ whole genome shotgun (WGS) entry which is preliminary data.</text>
</comment>
<sequence>MLLLSGKGLQKGKARLTFKIGVTGTQRRRNRKRGRKKDALVRATVMRARTVTPHSDRYLPSVRIFSTVEIKQFSVLCKVIKVLAQKKINFELVNLQLAEKVREDRNLAG</sequence>
<gene>
    <name evidence="1" type="ORF">BaRGS_00032789</name>
</gene>
<dbReference type="Proteomes" id="UP001519460">
    <property type="component" value="Unassembled WGS sequence"/>
</dbReference>
<reference evidence="1 2" key="1">
    <citation type="journal article" date="2023" name="Sci. Data">
        <title>Genome assembly of the Korean intertidal mud-creeper Batillaria attramentaria.</title>
        <authorList>
            <person name="Patra A.K."/>
            <person name="Ho P.T."/>
            <person name="Jun S."/>
            <person name="Lee S.J."/>
            <person name="Kim Y."/>
            <person name="Won Y.J."/>
        </authorList>
    </citation>
    <scope>NUCLEOTIDE SEQUENCE [LARGE SCALE GENOMIC DNA]</scope>
    <source>
        <strain evidence="1">Wonlab-2016</strain>
    </source>
</reference>
<evidence type="ECO:0000313" key="1">
    <source>
        <dbReference type="EMBL" id="KAK7475970.1"/>
    </source>
</evidence>
<dbReference type="AlphaFoldDB" id="A0ABD0JLU8"/>
<dbReference type="EMBL" id="JACVVK020000389">
    <property type="protein sequence ID" value="KAK7475970.1"/>
    <property type="molecule type" value="Genomic_DNA"/>
</dbReference>